<evidence type="ECO:0000256" key="1">
    <source>
        <dbReference type="ARBA" id="ARBA00022614"/>
    </source>
</evidence>
<feature type="non-terminal residue" evidence="7">
    <location>
        <position position="1"/>
    </location>
</feature>
<dbReference type="InterPro" id="IPR027417">
    <property type="entry name" value="P-loop_NTPase"/>
</dbReference>
<reference evidence="7" key="1">
    <citation type="submission" date="2022-12" db="EMBL/GenBank/DDBJ databases">
        <title>Draft genome assemblies for two species of Escallonia (Escalloniales).</title>
        <authorList>
            <person name="Chanderbali A."/>
            <person name="Dervinis C."/>
            <person name="Anghel I."/>
            <person name="Soltis D."/>
            <person name="Soltis P."/>
            <person name="Zapata F."/>
        </authorList>
    </citation>
    <scope>NUCLEOTIDE SEQUENCE</scope>
    <source>
        <strain evidence="7">UCBG92.1500</strain>
        <tissue evidence="7">Leaf</tissue>
    </source>
</reference>
<dbReference type="GO" id="GO:0006952">
    <property type="term" value="P:defense response"/>
    <property type="evidence" value="ECO:0007669"/>
    <property type="project" value="UniProtKB-KW"/>
</dbReference>
<dbReference type="GO" id="GO:0043531">
    <property type="term" value="F:ADP binding"/>
    <property type="evidence" value="ECO:0007669"/>
    <property type="project" value="InterPro"/>
</dbReference>
<dbReference type="Gene3D" id="1.20.5.4130">
    <property type="match status" value="1"/>
</dbReference>
<proteinExistence type="predicted"/>
<accession>A0AA88RY66</accession>
<evidence type="ECO:0000313" key="7">
    <source>
        <dbReference type="EMBL" id="KAK2992828.1"/>
    </source>
</evidence>
<dbReference type="InterPro" id="IPR041118">
    <property type="entry name" value="Rx_N"/>
</dbReference>
<keyword evidence="4" id="KW-0611">Plant defense</keyword>
<dbReference type="EMBL" id="JAVXUO010000375">
    <property type="protein sequence ID" value="KAK2992828.1"/>
    <property type="molecule type" value="Genomic_DNA"/>
</dbReference>
<dbReference type="AlphaFoldDB" id="A0AA88RY66"/>
<gene>
    <name evidence="7" type="ORF">RJ640_001176</name>
</gene>
<evidence type="ECO:0000256" key="3">
    <source>
        <dbReference type="ARBA" id="ARBA00022741"/>
    </source>
</evidence>
<dbReference type="InterPro" id="IPR042197">
    <property type="entry name" value="Apaf_helical"/>
</dbReference>
<dbReference type="Gene3D" id="1.10.8.430">
    <property type="entry name" value="Helical domain of apoptotic protease-activating factors"/>
    <property type="match status" value="1"/>
</dbReference>
<keyword evidence="1" id="KW-0433">Leucine-rich repeat</keyword>
<evidence type="ECO:0000256" key="2">
    <source>
        <dbReference type="ARBA" id="ARBA00022737"/>
    </source>
</evidence>
<dbReference type="SUPFAM" id="SSF52540">
    <property type="entry name" value="P-loop containing nucleoside triphosphate hydrolases"/>
    <property type="match status" value="1"/>
</dbReference>
<evidence type="ECO:0000256" key="4">
    <source>
        <dbReference type="ARBA" id="ARBA00022821"/>
    </source>
</evidence>
<dbReference type="Pfam" id="PF18052">
    <property type="entry name" value="Rx_N"/>
    <property type="match status" value="1"/>
</dbReference>
<comment type="caution">
    <text evidence="7">The sequence shown here is derived from an EMBL/GenBank/DDBJ whole genome shotgun (WGS) entry which is preliminary data.</text>
</comment>
<keyword evidence="8" id="KW-1185">Reference proteome</keyword>
<dbReference type="PANTHER" id="PTHR36766:SF70">
    <property type="entry name" value="DISEASE RESISTANCE PROTEIN RGA4"/>
    <property type="match status" value="1"/>
</dbReference>
<evidence type="ECO:0000259" key="6">
    <source>
        <dbReference type="Pfam" id="PF18052"/>
    </source>
</evidence>
<dbReference type="CDD" id="cd14798">
    <property type="entry name" value="RX-CC_like"/>
    <property type="match status" value="1"/>
</dbReference>
<keyword evidence="3" id="KW-0547">Nucleotide-binding</keyword>
<sequence>MTSFAYPLKHLSDDDSWITLKQKAFANGGAIETSDLVVIGREIMKKCRGMPLAIKVVGGRENHRRSQNANLLMKSHSNALQFHWSGKERENTNEVVSEEGNTDSNNWAPYLSQVFHIEGLTNVKRIGAEFYGHKAEVATSSGKGISAGGAMFPALRNLHLVELDGLEQWLEALHPSPFVKVFPCLEELELTGLYKLSMVLAMEMEQMGRRAERAEELAILRQVDEFASTGLSLPRGKSGFARGTPKTETFADNMSGPLSPISAPAQKQLKYTAGIANGSVRESAAFMDQTRKMVPIGQLSMKKLALVGHGGKLWRWKRSHHQWLLQFKWKWQKPWRLSELIRHSDETVMRARPRPQALPNGVCKGILSKVLPLVANEANLARGFKGELKRLAETLKMIQDLLSDAESKELTLSSVKTWLKSLKAVAYDADTVLDEFSYELLRRQVAVRDQIQYKMAHKIKAINLSLDDIYNEAKEIGLKAVDLINSSAGAGRQEVLATHPGLGDSEEIVGRAAD</sequence>
<keyword evidence="5" id="KW-0067">ATP-binding</keyword>
<evidence type="ECO:0000313" key="8">
    <source>
        <dbReference type="Proteomes" id="UP001187471"/>
    </source>
</evidence>
<name>A0AA88RY66_9ASTE</name>
<organism evidence="7 8">
    <name type="scientific">Escallonia rubra</name>
    <dbReference type="NCBI Taxonomy" id="112253"/>
    <lineage>
        <taxon>Eukaryota</taxon>
        <taxon>Viridiplantae</taxon>
        <taxon>Streptophyta</taxon>
        <taxon>Embryophyta</taxon>
        <taxon>Tracheophyta</taxon>
        <taxon>Spermatophyta</taxon>
        <taxon>Magnoliopsida</taxon>
        <taxon>eudicotyledons</taxon>
        <taxon>Gunneridae</taxon>
        <taxon>Pentapetalae</taxon>
        <taxon>asterids</taxon>
        <taxon>campanulids</taxon>
        <taxon>Escalloniales</taxon>
        <taxon>Escalloniaceae</taxon>
        <taxon>Escallonia</taxon>
    </lineage>
</organism>
<dbReference type="GO" id="GO:0005524">
    <property type="term" value="F:ATP binding"/>
    <property type="evidence" value="ECO:0007669"/>
    <property type="project" value="UniProtKB-KW"/>
</dbReference>
<dbReference type="InterPro" id="IPR038005">
    <property type="entry name" value="RX-like_CC"/>
</dbReference>
<protein>
    <recommendedName>
        <fullName evidence="6">Disease resistance N-terminal domain-containing protein</fullName>
    </recommendedName>
</protein>
<evidence type="ECO:0000256" key="5">
    <source>
        <dbReference type="ARBA" id="ARBA00022840"/>
    </source>
</evidence>
<dbReference type="Proteomes" id="UP001187471">
    <property type="component" value="Unassembled WGS sequence"/>
</dbReference>
<keyword evidence="2" id="KW-0677">Repeat</keyword>
<feature type="domain" description="Disease resistance N-terminal" evidence="6">
    <location>
        <begin position="366"/>
        <end position="447"/>
    </location>
</feature>
<dbReference type="PANTHER" id="PTHR36766">
    <property type="entry name" value="PLANT BROAD-SPECTRUM MILDEW RESISTANCE PROTEIN RPW8"/>
    <property type="match status" value="1"/>
</dbReference>